<evidence type="ECO:0000259" key="3">
    <source>
        <dbReference type="Pfam" id="PF14383"/>
    </source>
</evidence>
<dbReference type="PANTHER" id="PTHR40836">
    <property type="entry name" value="RB1-INDUCIBLE COILED-COIL PROTEIN"/>
    <property type="match status" value="1"/>
</dbReference>
<protein>
    <recommendedName>
        <fullName evidence="6">DUF4378 domain-containing protein</fullName>
    </recommendedName>
</protein>
<evidence type="ECO:0000313" key="4">
    <source>
        <dbReference type="EMBL" id="KAE8010741.1"/>
    </source>
</evidence>
<dbReference type="Pfam" id="PF14309">
    <property type="entry name" value="DUF4378"/>
    <property type="match status" value="1"/>
</dbReference>
<feature type="region of interest" description="Disordered" evidence="1">
    <location>
        <begin position="362"/>
        <end position="382"/>
    </location>
</feature>
<reference evidence="4 5" key="1">
    <citation type="submission" date="2019-06" db="EMBL/GenBank/DDBJ databases">
        <title>A chromosomal-level reference genome of Carpinus fangiana (Coryloideae, Betulaceae).</title>
        <authorList>
            <person name="Yang X."/>
            <person name="Wang Z."/>
            <person name="Zhang L."/>
            <person name="Hao G."/>
            <person name="Liu J."/>
            <person name="Yang Y."/>
        </authorList>
    </citation>
    <scope>NUCLEOTIDE SEQUENCE [LARGE SCALE GENOMIC DNA]</scope>
    <source>
        <strain evidence="4">Cfa_2016G</strain>
        <tissue evidence="4">Leaf</tissue>
    </source>
</reference>
<feature type="compositionally biased region" description="Basic and acidic residues" evidence="1">
    <location>
        <begin position="157"/>
        <end position="173"/>
    </location>
</feature>
<feature type="domain" description="DUF4378" evidence="2">
    <location>
        <begin position="717"/>
        <end position="884"/>
    </location>
</feature>
<dbReference type="InterPro" id="IPR032795">
    <property type="entry name" value="DUF3741-assoc"/>
</dbReference>
<proteinExistence type="predicted"/>
<evidence type="ECO:0000259" key="2">
    <source>
        <dbReference type="Pfam" id="PF14309"/>
    </source>
</evidence>
<dbReference type="InterPro" id="IPR025486">
    <property type="entry name" value="DUF4378"/>
</dbReference>
<dbReference type="AlphaFoldDB" id="A0A5N6QU93"/>
<evidence type="ECO:0000256" key="1">
    <source>
        <dbReference type="SAM" id="MobiDB-lite"/>
    </source>
</evidence>
<dbReference type="Pfam" id="PF14383">
    <property type="entry name" value="VARLMGL"/>
    <property type="match status" value="1"/>
</dbReference>
<keyword evidence="5" id="KW-1185">Reference proteome</keyword>
<organism evidence="4 5">
    <name type="scientific">Carpinus fangiana</name>
    <dbReference type="NCBI Taxonomy" id="176857"/>
    <lineage>
        <taxon>Eukaryota</taxon>
        <taxon>Viridiplantae</taxon>
        <taxon>Streptophyta</taxon>
        <taxon>Embryophyta</taxon>
        <taxon>Tracheophyta</taxon>
        <taxon>Spermatophyta</taxon>
        <taxon>Magnoliopsida</taxon>
        <taxon>eudicotyledons</taxon>
        <taxon>Gunneridae</taxon>
        <taxon>Pentapetalae</taxon>
        <taxon>rosids</taxon>
        <taxon>fabids</taxon>
        <taxon>Fagales</taxon>
        <taxon>Betulaceae</taxon>
        <taxon>Carpinus</taxon>
    </lineage>
</organism>
<feature type="region of interest" description="Disordered" evidence="1">
    <location>
        <begin position="106"/>
        <end position="186"/>
    </location>
</feature>
<dbReference type="EMBL" id="CM017322">
    <property type="protein sequence ID" value="KAE8010741.1"/>
    <property type="molecule type" value="Genomic_DNA"/>
</dbReference>
<evidence type="ECO:0000313" key="5">
    <source>
        <dbReference type="Proteomes" id="UP000327013"/>
    </source>
</evidence>
<dbReference type="Proteomes" id="UP000327013">
    <property type="component" value="Chromosome 2"/>
</dbReference>
<accession>A0A5N6QU93</accession>
<name>A0A5N6QU93_9ROSI</name>
<dbReference type="OrthoDB" id="446244at2759"/>
<feature type="domain" description="DUF3741" evidence="3">
    <location>
        <begin position="86"/>
        <end position="108"/>
    </location>
</feature>
<feature type="compositionally biased region" description="Basic and acidic residues" evidence="1">
    <location>
        <begin position="116"/>
        <end position="133"/>
    </location>
</feature>
<evidence type="ECO:0008006" key="6">
    <source>
        <dbReference type="Google" id="ProtNLM"/>
    </source>
</evidence>
<dbReference type="PANTHER" id="PTHR40836:SF4">
    <property type="entry name" value="RB1-INDUCIBLE COILED-COIL PROTEIN"/>
    <property type="match status" value="1"/>
</dbReference>
<feature type="compositionally biased region" description="Low complexity" evidence="1">
    <location>
        <begin position="134"/>
        <end position="148"/>
    </location>
</feature>
<gene>
    <name evidence="4" type="ORF">FH972_007079</name>
</gene>
<sequence length="891" mass="101824">MGGLLHFFDFHQGNMARKVRTQKRNVSGLGAPQNRLELQVESSENYYAVQDVPYSHQVEEDWSERNCYPIEASMKKLIKEEVSKQSNNRQNAPSIVARLMGVDTLPSDTNSVAQPIDKKNEKVGGKFSKKEMGGKSSVGHVSSDSNSSTLMELNSSYRDKDRSADRWSREQKLGKPRRREHPQEEELQKFKKEFEAWQAARFKECSRVIEHDSIPGLLAQEDVNKEKMTIYATSGRRGSEKPVEPKSLTLKEMSHERGSLQQHRDKLNFFPSEQKESFPLRSRTMSRDFEQSSLMSSSQKLDKSSAPTKIVILRPGPDRISYHEESWPSSSGTLEDRGSIEDFLEEVKERLKCELQGKTVKKGSVGRGSGIETPFSEKPSDPKQIARHIAKQVRESVTRDFGRNLLRSESTRSYRSDIQFNGPASPDFISRDTRKFLSERLRNVLKQETQLDVPIVASSSYALDNEQAKLKQVRDTLKARNEVSCREIVKDEQEIQTRSFRHGSDDGVLQRELSPRNLLRSLSAPVSGTSFGKLLLEDRHILTGAHIQRKHEAIDNVTLDVKKQKKERFNFKEKVSNFRYSFAFRGRLFGKKMQSMVESRSSEHDFMRDIMSGPTILMNYGERHENSTEVPPSPASVCSSAQEDLWRQADHVSPMSTPDVTPGEDNGVPQVFREISFNLHELRKQLNQLKSHGPEDPTIEQESDESEMVDLEDPTEAYIRDLLVSSGLYDGSSDTSFFRWDTFAKPISNSVFEEVEESYRKSAKEDESMIKDDNEKKVDHKLLLDLLNQTLSTILGPLSIMSTFKRKIIHSSMLPTLRGRRLLDRVCEIIRVYLHPSTDKTHSSLDSMVTRDLGSIPWSVLMDDEINFLGREMECLIIGDLVEEIVKDMRL</sequence>